<comment type="subcellular location">
    <subcellularLocation>
        <location evidence="5">Cytoplasm</location>
    </subcellularLocation>
</comment>
<gene>
    <name evidence="5 6" type="primary">csrA</name>
    <name evidence="6" type="ORF">C6P37_10730</name>
</gene>
<comment type="similarity">
    <text evidence="5">Belongs to the CsrA/RsmA family.</text>
</comment>
<dbReference type="GO" id="GO:0048027">
    <property type="term" value="F:mRNA 5'-UTR binding"/>
    <property type="evidence" value="ECO:0007669"/>
    <property type="project" value="UniProtKB-UniRule"/>
</dbReference>
<keyword evidence="4 5" id="KW-0694">RNA-binding</keyword>
<keyword evidence="3 5" id="KW-0810">Translation regulation</keyword>
<dbReference type="Pfam" id="PF02599">
    <property type="entry name" value="CsrA"/>
    <property type="match status" value="1"/>
</dbReference>
<evidence type="ECO:0000256" key="2">
    <source>
        <dbReference type="ARBA" id="ARBA00022491"/>
    </source>
</evidence>
<keyword evidence="5" id="KW-1005">Bacterial flagellum biogenesis</keyword>
<proteinExistence type="inferred from homology"/>
<dbReference type="GO" id="GO:0045947">
    <property type="term" value="P:negative regulation of translational initiation"/>
    <property type="evidence" value="ECO:0007669"/>
    <property type="project" value="UniProtKB-UniRule"/>
</dbReference>
<evidence type="ECO:0000313" key="7">
    <source>
        <dbReference type="Proteomes" id="UP000257014"/>
    </source>
</evidence>
<dbReference type="AlphaFoldDB" id="A0A3E0K3P1"/>
<dbReference type="Proteomes" id="UP000257014">
    <property type="component" value="Unassembled WGS sequence"/>
</dbReference>
<keyword evidence="2 5" id="KW-0678">Repressor</keyword>
<evidence type="ECO:0000256" key="1">
    <source>
        <dbReference type="ARBA" id="ARBA00022490"/>
    </source>
</evidence>
<dbReference type="HAMAP" id="MF_00167">
    <property type="entry name" value="CsrA"/>
    <property type="match status" value="1"/>
</dbReference>
<evidence type="ECO:0000256" key="4">
    <source>
        <dbReference type="ARBA" id="ARBA00022884"/>
    </source>
</evidence>
<dbReference type="GO" id="GO:1902208">
    <property type="term" value="P:regulation of bacterial-type flagellum assembly"/>
    <property type="evidence" value="ECO:0007669"/>
    <property type="project" value="UniProtKB-UniRule"/>
</dbReference>
<accession>A0A3E0K3P1</accession>
<name>A0A3E0K3P1_9BACI</name>
<dbReference type="Gene3D" id="2.60.40.4380">
    <property type="entry name" value="Translational regulator CsrA"/>
    <property type="match status" value="1"/>
</dbReference>
<dbReference type="PANTHER" id="PTHR34984:SF1">
    <property type="entry name" value="CARBON STORAGE REGULATOR"/>
    <property type="match status" value="1"/>
</dbReference>
<dbReference type="EMBL" id="QEWE01000020">
    <property type="protein sequence ID" value="REJ27580.1"/>
    <property type="molecule type" value="Genomic_DNA"/>
</dbReference>
<dbReference type="InterPro" id="IPR036107">
    <property type="entry name" value="CsrA_sf"/>
</dbReference>
<dbReference type="PANTHER" id="PTHR34984">
    <property type="entry name" value="CARBON STORAGE REGULATOR"/>
    <property type="match status" value="1"/>
</dbReference>
<sequence length="76" mass="8602">MMLVLTRKNGQSIQIGENIRITVLDVQGEQVKIGIEAPKSLEIYRSEIYEQIQEENRLAGSLTPGLLDLVKKSYKN</sequence>
<evidence type="ECO:0000256" key="5">
    <source>
        <dbReference type="HAMAP-Rule" id="MF_00167"/>
    </source>
</evidence>
<protein>
    <recommendedName>
        <fullName evidence="5">Translational regulator CsrA</fullName>
    </recommendedName>
</protein>
<dbReference type="NCBIfam" id="TIGR00202">
    <property type="entry name" value="csrA"/>
    <property type="match status" value="1"/>
</dbReference>
<dbReference type="GO" id="GO:0005829">
    <property type="term" value="C:cytosol"/>
    <property type="evidence" value="ECO:0007669"/>
    <property type="project" value="TreeGrafter"/>
</dbReference>
<evidence type="ECO:0000256" key="3">
    <source>
        <dbReference type="ARBA" id="ARBA00022845"/>
    </source>
</evidence>
<comment type="subunit">
    <text evidence="5">Homodimer; the beta-strands of each monomer intercalate to form a hydrophobic core, while the alpha-helices form wings that extend away from the core.</text>
</comment>
<dbReference type="SUPFAM" id="SSF117130">
    <property type="entry name" value="CsrA-like"/>
    <property type="match status" value="1"/>
</dbReference>
<dbReference type="FunFam" id="2.60.40.4380:FF:000002">
    <property type="entry name" value="Translational regulator CsrA"/>
    <property type="match status" value="1"/>
</dbReference>
<dbReference type="GO" id="GO:0006109">
    <property type="term" value="P:regulation of carbohydrate metabolic process"/>
    <property type="evidence" value="ECO:0007669"/>
    <property type="project" value="InterPro"/>
</dbReference>
<organism evidence="6 7">
    <name type="scientific">Caldibacillus debilis</name>
    <dbReference type="NCBI Taxonomy" id="301148"/>
    <lineage>
        <taxon>Bacteria</taxon>
        <taxon>Bacillati</taxon>
        <taxon>Bacillota</taxon>
        <taxon>Bacilli</taxon>
        <taxon>Bacillales</taxon>
        <taxon>Bacillaceae</taxon>
        <taxon>Caldibacillus</taxon>
    </lineage>
</organism>
<comment type="caution">
    <text evidence="6">The sequence shown here is derived from an EMBL/GenBank/DDBJ whole genome shotgun (WGS) entry which is preliminary data.</text>
</comment>
<evidence type="ECO:0000313" key="6">
    <source>
        <dbReference type="EMBL" id="REJ27580.1"/>
    </source>
</evidence>
<dbReference type="GO" id="GO:0006402">
    <property type="term" value="P:mRNA catabolic process"/>
    <property type="evidence" value="ECO:0007669"/>
    <property type="project" value="InterPro"/>
</dbReference>
<dbReference type="InterPro" id="IPR003751">
    <property type="entry name" value="CsrA"/>
</dbReference>
<keyword evidence="1 5" id="KW-0963">Cytoplasm</keyword>
<comment type="function">
    <text evidence="5">A translational regulator that binds mRNA to regulate translation initiation and/or mRNA stability. Usually binds in the 5'-UTR at or near the Shine-Dalgarno sequence preventing ribosome-binding, thus repressing translation. Its main target seems to be the major flagellin gene, while its function is anatagonized by FliW.</text>
</comment>
<dbReference type="NCBIfam" id="NF002469">
    <property type="entry name" value="PRK01712.1"/>
    <property type="match status" value="1"/>
</dbReference>
<reference evidence="6 7" key="1">
    <citation type="submission" date="2018-03" db="EMBL/GenBank/DDBJ databases">
        <authorList>
            <person name="Keele B.F."/>
        </authorList>
    </citation>
    <scope>NUCLEOTIDE SEQUENCE [LARGE SCALE GENOMIC DNA]</scope>
    <source>
        <strain evidence="6">ZCTH4_d</strain>
    </source>
</reference>
<dbReference type="GO" id="GO:0044781">
    <property type="term" value="P:bacterial-type flagellum organization"/>
    <property type="evidence" value="ECO:0007669"/>
    <property type="project" value="UniProtKB-KW"/>
</dbReference>